<evidence type="ECO:0000256" key="3">
    <source>
        <dbReference type="ARBA" id="ARBA00022475"/>
    </source>
</evidence>
<dbReference type="Gene3D" id="1.20.1250.20">
    <property type="entry name" value="MFS general substrate transporter like domains"/>
    <property type="match status" value="1"/>
</dbReference>
<name>A0ABY3R1Q5_9BRAD</name>
<keyword evidence="5 7" id="KW-1133">Transmembrane helix</keyword>
<dbReference type="Proteomes" id="UP001430990">
    <property type="component" value="Plasmid pCC829_2"/>
</dbReference>
<dbReference type="EMBL" id="CP088102">
    <property type="protein sequence ID" value="UFW92047.1"/>
    <property type="molecule type" value="Genomic_DNA"/>
</dbReference>
<keyword evidence="9" id="KW-0614">Plasmid</keyword>
<dbReference type="SUPFAM" id="SSF103473">
    <property type="entry name" value="MFS general substrate transporter"/>
    <property type="match status" value="1"/>
</dbReference>
<keyword evidence="10" id="KW-1185">Reference proteome</keyword>
<evidence type="ECO:0000259" key="8">
    <source>
        <dbReference type="PROSITE" id="PS50850"/>
    </source>
</evidence>
<evidence type="ECO:0000256" key="5">
    <source>
        <dbReference type="ARBA" id="ARBA00022989"/>
    </source>
</evidence>
<evidence type="ECO:0000256" key="2">
    <source>
        <dbReference type="ARBA" id="ARBA00022448"/>
    </source>
</evidence>
<dbReference type="Pfam" id="PF07690">
    <property type="entry name" value="MFS_1"/>
    <property type="match status" value="1"/>
</dbReference>
<sequence>MAQTSYFYLTAIFTISFATRQLGVAKDVMTQAVLFANLVGLVAMPLIGAWSDRIGRKRLFMAGVVLAAISMFAFYDLVATRDTLWVTAAVIVAAGIIHPLMFSTEGSYFPELFPTRIRFTGVSIGKQFGTVLGGGIRPCCTGHAHLHRREFWTRRLGHSCARRG</sequence>
<dbReference type="InterPro" id="IPR036259">
    <property type="entry name" value="MFS_trans_sf"/>
</dbReference>
<proteinExistence type="predicted"/>
<dbReference type="PANTHER" id="PTHR43045">
    <property type="entry name" value="SHIKIMATE TRANSPORTER"/>
    <property type="match status" value="1"/>
</dbReference>
<dbReference type="PROSITE" id="PS00216">
    <property type="entry name" value="SUGAR_TRANSPORT_1"/>
    <property type="match status" value="1"/>
</dbReference>
<accession>A0ABY3R1Q5</accession>
<dbReference type="InterPro" id="IPR020846">
    <property type="entry name" value="MFS_dom"/>
</dbReference>
<protein>
    <submittedName>
        <fullName evidence="9">MFS transporter</fullName>
    </submittedName>
</protein>
<evidence type="ECO:0000256" key="7">
    <source>
        <dbReference type="SAM" id="Phobius"/>
    </source>
</evidence>
<reference evidence="9" key="1">
    <citation type="submission" date="2021-11" db="EMBL/GenBank/DDBJ databases">
        <title>Australian commercial rhizobial inoculants.</title>
        <authorList>
            <person name="Kohlmeier M.G."/>
            <person name="O'Hara G.W."/>
            <person name="Colombi E."/>
            <person name="Ramsay J.P."/>
            <person name="Terpolilli J."/>
        </authorList>
    </citation>
    <scope>NUCLEOTIDE SEQUENCE</scope>
    <source>
        <strain evidence="9">CC829</strain>
        <plasmid evidence="9">pCC829_2</plasmid>
    </source>
</reference>
<keyword evidence="4 7" id="KW-0812">Transmembrane</keyword>
<evidence type="ECO:0000256" key="6">
    <source>
        <dbReference type="ARBA" id="ARBA00023136"/>
    </source>
</evidence>
<evidence type="ECO:0000256" key="1">
    <source>
        <dbReference type="ARBA" id="ARBA00004651"/>
    </source>
</evidence>
<dbReference type="InterPro" id="IPR011701">
    <property type="entry name" value="MFS"/>
</dbReference>
<evidence type="ECO:0000256" key="4">
    <source>
        <dbReference type="ARBA" id="ARBA00022692"/>
    </source>
</evidence>
<dbReference type="PROSITE" id="PS50850">
    <property type="entry name" value="MFS"/>
    <property type="match status" value="1"/>
</dbReference>
<evidence type="ECO:0000313" key="9">
    <source>
        <dbReference type="EMBL" id="UFW92047.1"/>
    </source>
</evidence>
<comment type="subcellular location">
    <subcellularLocation>
        <location evidence="1">Cell membrane</location>
        <topology evidence="1">Multi-pass membrane protein</topology>
    </subcellularLocation>
</comment>
<feature type="transmembrane region" description="Helical" evidence="7">
    <location>
        <begin position="84"/>
        <end position="102"/>
    </location>
</feature>
<dbReference type="PANTHER" id="PTHR43045:SF1">
    <property type="entry name" value="SHIKIMATE TRANSPORTER"/>
    <property type="match status" value="1"/>
</dbReference>
<dbReference type="RefSeq" id="WP_231145866.1">
    <property type="nucleotide sequence ID" value="NZ_CP088102.1"/>
</dbReference>
<evidence type="ECO:0000313" key="10">
    <source>
        <dbReference type="Proteomes" id="UP001430990"/>
    </source>
</evidence>
<keyword evidence="2" id="KW-0813">Transport</keyword>
<organism evidence="9 10">
    <name type="scientific">Bradyrhizobium barranii</name>
    <dbReference type="NCBI Taxonomy" id="2992140"/>
    <lineage>
        <taxon>Bacteria</taxon>
        <taxon>Pseudomonadati</taxon>
        <taxon>Pseudomonadota</taxon>
        <taxon>Alphaproteobacteria</taxon>
        <taxon>Hyphomicrobiales</taxon>
        <taxon>Nitrobacteraceae</taxon>
        <taxon>Bradyrhizobium</taxon>
    </lineage>
</organism>
<keyword evidence="3" id="KW-1003">Cell membrane</keyword>
<dbReference type="InterPro" id="IPR005829">
    <property type="entry name" value="Sugar_transporter_CS"/>
</dbReference>
<feature type="domain" description="Major facilitator superfamily (MFS) profile" evidence="8">
    <location>
        <begin position="1"/>
        <end position="164"/>
    </location>
</feature>
<geneLocation type="plasmid" evidence="9 10">
    <name>pCC829_2</name>
</geneLocation>
<gene>
    <name evidence="9" type="ORF">BjapCC829_48125</name>
</gene>
<feature type="transmembrane region" description="Helical" evidence="7">
    <location>
        <begin position="5"/>
        <end position="22"/>
    </location>
</feature>
<feature type="transmembrane region" description="Helical" evidence="7">
    <location>
        <begin position="28"/>
        <end position="47"/>
    </location>
</feature>
<keyword evidence="6 7" id="KW-0472">Membrane</keyword>
<feature type="transmembrane region" description="Helical" evidence="7">
    <location>
        <begin position="59"/>
        <end position="78"/>
    </location>
</feature>